<keyword evidence="2" id="KW-1185">Reference proteome</keyword>
<sequence length="169" mass="18599">MSRSREVFRSNSNTGITAAVSLGGFLDGLCWLLEEPAHRRTGFPSWSWTGWQGVVARMNKDSTALKQTNGFTIDVSIIPGHQNGGIAVPWSRYYDLLRTADDSNPSIRSGQNHVLEIKASATALGFHMGDCDGRPNTWIGTVYAGHRIWHGEFSLTSKDVPLSLLLKEP</sequence>
<proteinExistence type="predicted"/>
<evidence type="ECO:0000313" key="2">
    <source>
        <dbReference type="Proteomes" id="UP000009096"/>
    </source>
</evidence>
<dbReference type="OrthoDB" id="5428863at2759"/>
<dbReference type="GeneID" id="30073949"/>
<dbReference type="RefSeq" id="XP_018759408.1">
    <property type="nucleotide sequence ID" value="XM_018906341.1"/>
</dbReference>
<reference evidence="1 2" key="1">
    <citation type="journal article" date="2010" name="Nature">
        <title>Comparative genomics reveals mobile pathogenicity chromosomes in Fusarium.</title>
        <authorList>
            <person name="Ma L.J."/>
            <person name="van der Does H.C."/>
            <person name="Borkovich K.A."/>
            <person name="Coleman J.J."/>
            <person name="Daboussi M.J."/>
            <person name="Di Pietro A."/>
            <person name="Dufresne M."/>
            <person name="Freitag M."/>
            <person name="Grabherr M."/>
            <person name="Henrissat B."/>
            <person name="Houterman P.M."/>
            <person name="Kang S."/>
            <person name="Shim W.B."/>
            <person name="Woloshuk C."/>
            <person name="Xie X."/>
            <person name="Xu J.R."/>
            <person name="Antoniw J."/>
            <person name="Baker S.E."/>
            <person name="Bluhm B.H."/>
            <person name="Breakspear A."/>
            <person name="Brown D.W."/>
            <person name="Butchko R.A."/>
            <person name="Chapman S."/>
            <person name="Coulson R."/>
            <person name="Coutinho P.M."/>
            <person name="Danchin E.G."/>
            <person name="Diener A."/>
            <person name="Gale L.R."/>
            <person name="Gardiner D.M."/>
            <person name="Goff S."/>
            <person name="Hammond-Kosack K.E."/>
            <person name="Hilburn K."/>
            <person name="Hua-Van A."/>
            <person name="Jonkers W."/>
            <person name="Kazan K."/>
            <person name="Kodira C.D."/>
            <person name="Koehrsen M."/>
            <person name="Kumar L."/>
            <person name="Lee Y.H."/>
            <person name="Li L."/>
            <person name="Manners J.M."/>
            <person name="Miranda-Saavedra D."/>
            <person name="Mukherjee M."/>
            <person name="Park G."/>
            <person name="Park J."/>
            <person name="Park S.Y."/>
            <person name="Proctor R.H."/>
            <person name="Regev A."/>
            <person name="Ruiz-Roldan M.C."/>
            <person name="Sain D."/>
            <person name="Sakthikumar S."/>
            <person name="Sykes S."/>
            <person name="Schwartz D.C."/>
            <person name="Turgeon B.G."/>
            <person name="Wapinski I."/>
            <person name="Yoder O."/>
            <person name="Young S."/>
            <person name="Zeng Q."/>
            <person name="Zhou S."/>
            <person name="Galagan J."/>
            <person name="Cuomo C.A."/>
            <person name="Kistler H.C."/>
            <person name="Rep M."/>
        </authorList>
    </citation>
    <scope>NUCLEOTIDE SEQUENCE [LARGE SCALE GENOMIC DNA]</scope>
    <source>
        <strain evidence="2">M3125 / FGSC 7600</strain>
    </source>
</reference>
<dbReference type="KEGG" id="fvr:FVEG_17073"/>
<dbReference type="VEuPathDB" id="FungiDB:FVEG_17073"/>
<accession>W7N9P1</accession>
<organism evidence="1 2">
    <name type="scientific">Gibberella moniliformis (strain M3125 / FGSC 7600)</name>
    <name type="common">Maize ear and stalk rot fungus</name>
    <name type="synonym">Fusarium verticillioides</name>
    <dbReference type="NCBI Taxonomy" id="334819"/>
    <lineage>
        <taxon>Eukaryota</taxon>
        <taxon>Fungi</taxon>
        <taxon>Dikarya</taxon>
        <taxon>Ascomycota</taxon>
        <taxon>Pezizomycotina</taxon>
        <taxon>Sordariomycetes</taxon>
        <taxon>Hypocreomycetidae</taxon>
        <taxon>Hypocreales</taxon>
        <taxon>Nectriaceae</taxon>
        <taxon>Fusarium</taxon>
        <taxon>Fusarium fujikuroi species complex</taxon>
    </lineage>
</organism>
<dbReference type="EMBL" id="DS022258">
    <property type="protein sequence ID" value="EWG53217.1"/>
    <property type="molecule type" value="Genomic_DNA"/>
</dbReference>
<dbReference type="EMBL" id="CM000584">
    <property type="protein sequence ID" value="EWG53217.1"/>
    <property type="molecule type" value="Genomic_DNA"/>
</dbReference>
<dbReference type="Proteomes" id="UP000009096">
    <property type="component" value="Chromosome 7"/>
</dbReference>
<name>W7N9P1_GIBM7</name>
<dbReference type="AlphaFoldDB" id="W7N9P1"/>
<protein>
    <submittedName>
        <fullName evidence="1">Uncharacterized protein</fullName>
    </submittedName>
</protein>
<gene>
    <name evidence="1" type="ORF">FVEG_17073</name>
</gene>
<evidence type="ECO:0000313" key="1">
    <source>
        <dbReference type="EMBL" id="EWG53217.1"/>
    </source>
</evidence>